<feature type="domain" description="DUF58" evidence="2">
    <location>
        <begin position="175"/>
        <end position="354"/>
    </location>
</feature>
<reference evidence="4 6" key="5">
    <citation type="journal article" date="2012" name="Curr. Microbiol.">
        <title>Re-annotation of two hyperthermophilic archaea Pyrococcus abyssi GE5 and Pyrococcus furiosus DSM 3638.</title>
        <authorList>
            <person name="Gao J."/>
            <person name="Wang J."/>
        </authorList>
    </citation>
    <scope>GENOME REANNOTATION</scope>
    <source>
        <strain evidence="4">GE5</strain>
        <strain evidence="6">GE5 / Orsay</strain>
    </source>
</reference>
<dbReference type="SUPFAM" id="SSF53300">
    <property type="entry name" value="vWA-like"/>
    <property type="match status" value="1"/>
</dbReference>
<dbReference type="InterPro" id="IPR002881">
    <property type="entry name" value="DUF58"/>
</dbReference>
<dbReference type="PANTHER" id="PTHR33608:SF6">
    <property type="entry name" value="BLL2464 PROTEIN"/>
    <property type="match status" value="1"/>
</dbReference>
<evidence type="ECO:0000313" key="3">
    <source>
        <dbReference type="EMBL" id="CAB50505.1"/>
    </source>
</evidence>
<name>Q9UYA7_PYRAB</name>
<dbReference type="InterPro" id="IPR036465">
    <property type="entry name" value="vWFA_dom_sf"/>
</dbReference>
<dbReference type="PANTHER" id="PTHR33608">
    <property type="entry name" value="BLL2464 PROTEIN"/>
    <property type="match status" value="1"/>
</dbReference>
<evidence type="ECO:0000256" key="1">
    <source>
        <dbReference type="SAM" id="Phobius"/>
    </source>
</evidence>
<dbReference type="Pfam" id="PF01882">
    <property type="entry name" value="DUF58"/>
    <property type="match status" value="1"/>
</dbReference>
<dbReference type="RefSeq" id="WP_010868719.1">
    <property type="nucleotide sequence ID" value="NC_000868.1"/>
</dbReference>
<sequence>MKRETYLWTLIVLGLLHSYLSASVFGALLSLSIFMYLYYSRMSFNPDIRSSLLVKRISLEEGKVGSVKISLENRGSPVYVNFKYQRIRLERGEKRIVTIPVLGKEKGIFDIDVDATVEDIFGIYEEKLKVGTITLEVLPSIDSIRKAAMEDYNIRLKEKYKKSLIGSLSLEIGGLREYYPGDDVRRIDWKASARLQKLIVREFLKEADADVYIVLDQSREMRKGKVDYASTLALYLATLLIRRGYKVGLIRYWESGFRKIDPGKGGAQLDKIRKELKFRRERGLLSTRLGVSRLGEKAIRFLKKVYPKGRGIREALLEIKTPSYIILISDLMTQTPLLYSLILMVRKKHKIIIVSPNPILFYRGELNKDTLLKLYERYVMREKNLKKFSSLVPVVDVGPSDYVKEVLRGLQ</sequence>
<dbReference type="HOGENOM" id="CLU_052301_0_0_2"/>
<dbReference type="PIR" id="C75008">
    <property type="entry name" value="C75008"/>
</dbReference>
<organism evidence="3 5">
    <name type="scientific">Pyrococcus abyssi (strain GE5 / Orsay)</name>
    <dbReference type="NCBI Taxonomy" id="272844"/>
    <lineage>
        <taxon>Archaea</taxon>
        <taxon>Methanobacteriati</taxon>
        <taxon>Methanobacteriota</taxon>
        <taxon>Thermococci</taxon>
        <taxon>Thermococcales</taxon>
        <taxon>Thermococcaceae</taxon>
        <taxon>Pyrococcus</taxon>
    </lineage>
</organism>
<reference evidence="3" key="1">
    <citation type="submission" date="1999-07" db="EMBL/GenBank/DDBJ databases">
        <authorList>
            <person name="Genoscope"/>
        </authorList>
    </citation>
    <scope>NUCLEOTIDE SEQUENCE</scope>
    <source>
        <strain evidence="3">Orsay</strain>
    </source>
</reference>
<dbReference type="PATRIC" id="fig|272844.11.peg.1708"/>
<evidence type="ECO:0000313" key="6">
    <source>
        <dbReference type="Proteomes" id="UP000009139"/>
    </source>
</evidence>
<dbReference type="STRING" id="272844.PAB1297"/>
<keyword evidence="1" id="KW-0812">Transmembrane</keyword>
<feature type="transmembrane region" description="Helical" evidence="1">
    <location>
        <begin position="6"/>
        <end position="39"/>
    </location>
</feature>
<evidence type="ECO:0000313" key="4">
    <source>
        <dbReference type="EMBL" id="CCE71060.1"/>
    </source>
</evidence>
<evidence type="ECO:0000313" key="5">
    <source>
        <dbReference type="Proteomes" id="UP000000810"/>
    </source>
</evidence>
<keyword evidence="1" id="KW-0472">Membrane</keyword>
<reference evidence="3" key="3">
    <citation type="journal article" date="2001" name="Genome Res.">
        <title>Genome evolution at the genus level: comparison of three complete genomes of hyperthermophilic archaea.</title>
        <authorList>
            <person name="Lecompte O."/>
            <person name="Ripp R."/>
            <person name="Puzos-Barbe V."/>
            <person name="Duprat S."/>
            <person name="Heilig R."/>
            <person name="Dietrich J."/>
            <person name="Thierry J.C."/>
            <person name="Poch O."/>
        </authorList>
    </citation>
    <scope>NUCLEOTIDE SEQUENCE</scope>
    <source>
        <strain evidence="3">Orsay</strain>
    </source>
</reference>
<dbReference type="AlphaFoldDB" id="Q9UYA7"/>
<dbReference type="OrthoDB" id="3263at2157"/>
<dbReference type="eggNOG" id="arCOG02742">
    <property type="taxonomic scope" value="Archaea"/>
</dbReference>
<dbReference type="EMBL" id="AJ248288">
    <property type="protein sequence ID" value="CAB50505.1"/>
    <property type="molecule type" value="Genomic_DNA"/>
</dbReference>
<dbReference type="Proteomes" id="UP000000810">
    <property type="component" value="Chromosome"/>
</dbReference>
<proteinExistence type="predicted"/>
<keyword evidence="1" id="KW-1133">Transmembrane helix</keyword>
<gene>
    <name evidence="3" type="ordered locus">PAB1297</name>
</gene>
<keyword evidence="5" id="KW-1185">Reference proteome</keyword>
<dbReference type="EMBL" id="HE613800">
    <property type="protein sequence ID" value="CCE71060.1"/>
    <property type="molecule type" value="Genomic_DNA"/>
</dbReference>
<dbReference type="Proteomes" id="UP000009139">
    <property type="component" value="Chromosome"/>
</dbReference>
<evidence type="ECO:0000259" key="2">
    <source>
        <dbReference type="Pfam" id="PF01882"/>
    </source>
</evidence>
<accession>Q9UYA7</accession>
<reference evidence="3 5" key="4">
    <citation type="journal article" date="2003" name="Mol. Microbiol.">
        <title>An integrated analysis of the genome of the hyperthermophilic archaeon Pyrococcus abyssi.</title>
        <authorList>
            <person name="Cohen G."/>
            <person name="Barbe V."/>
            <person name="Flament D."/>
            <person name="Galperin M."/>
            <person name="Heilig R."/>
            <person name="Ripp R."/>
            <person name="Lecompte O."/>
            <person name="Prieur D."/>
            <person name="Poch O."/>
            <person name="Quellerou J."/>
            <person name="Thierry J.C."/>
            <person name="Van der Oost J."/>
            <person name="Weissenbach J."/>
            <person name="Zivanovic Y."/>
            <person name="Forterre P."/>
        </authorList>
    </citation>
    <scope>NUCLEOTIDE SEQUENCE [LARGE SCALE GENOMIC DNA]</scope>
    <source>
        <strain evidence="5">GE5 / Orsay</strain>
        <strain evidence="3">Orsay</strain>
    </source>
</reference>
<protein>
    <recommendedName>
        <fullName evidence="2">DUF58 domain-containing protein</fullName>
    </recommendedName>
</protein>
<dbReference type="KEGG" id="pab:PAB1297"/>
<reference evidence="3" key="2">
    <citation type="journal article" date="2000" name="J. Mol. Biol.">
        <title>Archaeal homologs of eukaryotic methylation guide small nucleolar RNAs: lessons from the Pyrococcus genomes.</title>
        <authorList>
            <person name="Gaspin C."/>
            <person name="Cavaille J."/>
            <person name="Erauso G."/>
        </authorList>
    </citation>
    <scope>NUCLEOTIDE SEQUENCE</scope>
    <source>
        <strain evidence="3">Orsay</strain>
    </source>
</reference>